<accession>A0ABP9WB17</accession>
<keyword evidence="4" id="KW-1185">Reference proteome</keyword>
<reference evidence="3 4" key="1">
    <citation type="submission" date="2024-02" db="EMBL/GenBank/DDBJ databases">
        <title>Deinococcus carri NBRC 110142.</title>
        <authorList>
            <person name="Ichikawa N."/>
            <person name="Katano-Makiyama Y."/>
            <person name="Hidaka K."/>
        </authorList>
    </citation>
    <scope>NUCLEOTIDE SEQUENCE [LARGE SCALE GENOMIC DNA]</scope>
    <source>
        <strain evidence="3 4">NBRC 110142</strain>
    </source>
</reference>
<evidence type="ECO:0000259" key="2">
    <source>
        <dbReference type="Pfam" id="PF04961"/>
    </source>
</evidence>
<dbReference type="RefSeq" id="WP_345466653.1">
    <property type="nucleotide sequence ID" value="NZ_BAABRP010000014.1"/>
</dbReference>
<organism evidence="3 4">
    <name type="scientific">Deinococcus carri</name>
    <dbReference type="NCBI Taxonomy" id="1211323"/>
    <lineage>
        <taxon>Bacteria</taxon>
        <taxon>Thermotogati</taxon>
        <taxon>Deinococcota</taxon>
        <taxon>Deinococci</taxon>
        <taxon>Deinococcales</taxon>
        <taxon>Deinococcaceae</taxon>
        <taxon>Deinococcus</taxon>
    </lineage>
</organism>
<evidence type="ECO:0000313" key="4">
    <source>
        <dbReference type="Proteomes" id="UP001401887"/>
    </source>
</evidence>
<gene>
    <name evidence="3" type="primary">fchA</name>
    <name evidence="3" type="ORF">Dcar01_02975</name>
</gene>
<dbReference type="Pfam" id="PF04961">
    <property type="entry name" value="FTCD_C"/>
    <property type="match status" value="1"/>
</dbReference>
<name>A0ABP9WB17_9DEIO</name>
<dbReference type="InterPro" id="IPR036178">
    <property type="entry name" value="Formintransfe-cycloase-like_sf"/>
</dbReference>
<dbReference type="InterPro" id="IPR007044">
    <property type="entry name" value="Cyclodeamin/CycHdrlase"/>
</dbReference>
<evidence type="ECO:0000256" key="1">
    <source>
        <dbReference type="SAM" id="MobiDB-lite"/>
    </source>
</evidence>
<protein>
    <submittedName>
        <fullName evidence="3">Methenyltetrahydrofolate cyclohydrolase</fullName>
    </submittedName>
</protein>
<dbReference type="SUPFAM" id="SSF101262">
    <property type="entry name" value="Methenyltetrahydrofolate cyclohydrolase-like"/>
    <property type="match status" value="1"/>
</dbReference>
<feature type="domain" description="Cyclodeaminase/cyclohydrolase" evidence="2">
    <location>
        <begin position="9"/>
        <end position="173"/>
    </location>
</feature>
<sequence length="204" mass="21490">MSSLWERPAQELLQAAASGAPTPGGGSTAALTAAFGAALLEMALNITLKKNGEAAAEALRPVLQTLGSLRERLQTLADEDVRAFRAYVQATRLPEGPEQNEALAAAGKASMQTPLQLARTALEALDLAPPLATQVHAEVISDVGAGAAILEGALHAALLTVDINLPHIPEEEREGLKAERDMLEARGRDRAAQTLRQTRERLPG</sequence>
<dbReference type="Proteomes" id="UP001401887">
    <property type="component" value="Unassembled WGS sequence"/>
</dbReference>
<comment type="caution">
    <text evidence="3">The sequence shown here is derived from an EMBL/GenBank/DDBJ whole genome shotgun (WGS) entry which is preliminary data.</text>
</comment>
<evidence type="ECO:0000313" key="3">
    <source>
        <dbReference type="EMBL" id="GAA5514221.1"/>
    </source>
</evidence>
<dbReference type="EMBL" id="BAABRP010000014">
    <property type="protein sequence ID" value="GAA5514221.1"/>
    <property type="molecule type" value="Genomic_DNA"/>
</dbReference>
<dbReference type="Gene3D" id="1.20.120.680">
    <property type="entry name" value="Formiminotetrahydrofolate cyclodeaminase monomer, up-and-down helical bundle"/>
    <property type="match status" value="1"/>
</dbReference>
<feature type="region of interest" description="Disordered" evidence="1">
    <location>
        <begin position="185"/>
        <end position="204"/>
    </location>
</feature>
<proteinExistence type="predicted"/>